<dbReference type="Gene3D" id="3.90.180.10">
    <property type="entry name" value="Medium-chain alcohol dehydrogenases, catalytic domain"/>
    <property type="match status" value="1"/>
</dbReference>
<dbReference type="Proteomes" id="UP000799423">
    <property type="component" value="Unassembled WGS sequence"/>
</dbReference>
<dbReference type="Gene3D" id="3.40.50.720">
    <property type="entry name" value="NAD(P)-binding Rossmann-like Domain"/>
    <property type="match status" value="1"/>
</dbReference>
<dbReference type="GO" id="GO:0005739">
    <property type="term" value="C:mitochondrion"/>
    <property type="evidence" value="ECO:0007669"/>
    <property type="project" value="TreeGrafter"/>
</dbReference>
<reference evidence="1" key="1">
    <citation type="submission" date="2020-01" db="EMBL/GenBank/DDBJ databases">
        <authorList>
            <consortium name="DOE Joint Genome Institute"/>
            <person name="Haridas S."/>
            <person name="Albert R."/>
            <person name="Binder M."/>
            <person name="Bloem J."/>
            <person name="Labutti K."/>
            <person name="Salamov A."/>
            <person name="Andreopoulos B."/>
            <person name="Baker S.E."/>
            <person name="Barry K."/>
            <person name="Bills G."/>
            <person name="Bluhm B.H."/>
            <person name="Cannon C."/>
            <person name="Castanera R."/>
            <person name="Culley D.E."/>
            <person name="Daum C."/>
            <person name="Ezra D."/>
            <person name="Gonzalez J.B."/>
            <person name="Henrissat B."/>
            <person name="Kuo A."/>
            <person name="Liang C."/>
            <person name="Lipzen A."/>
            <person name="Lutzoni F."/>
            <person name="Magnuson J."/>
            <person name="Mondo S."/>
            <person name="Nolan M."/>
            <person name="Ohm R."/>
            <person name="Pangilinan J."/>
            <person name="Park H.-J."/>
            <person name="Ramirez L."/>
            <person name="Alfaro M."/>
            <person name="Sun H."/>
            <person name="Tritt A."/>
            <person name="Yoshinaga Y."/>
            <person name="Zwiers L.-H."/>
            <person name="Turgeon B.G."/>
            <person name="Goodwin S.B."/>
            <person name="Spatafora J.W."/>
            <person name="Crous P.W."/>
            <person name="Grigoriev I.V."/>
        </authorList>
    </citation>
    <scope>NUCLEOTIDE SEQUENCE</scope>
    <source>
        <strain evidence="1">IPT5</strain>
    </source>
</reference>
<organism evidence="1 2">
    <name type="scientific">Plenodomus tracheiphilus IPT5</name>
    <dbReference type="NCBI Taxonomy" id="1408161"/>
    <lineage>
        <taxon>Eukaryota</taxon>
        <taxon>Fungi</taxon>
        <taxon>Dikarya</taxon>
        <taxon>Ascomycota</taxon>
        <taxon>Pezizomycotina</taxon>
        <taxon>Dothideomycetes</taxon>
        <taxon>Pleosporomycetidae</taxon>
        <taxon>Pleosporales</taxon>
        <taxon>Pleosporineae</taxon>
        <taxon>Leptosphaeriaceae</taxon>
        <taxon>Plenodomus</taxon>
    </lineage>
</organism>
<sequence>MQAHHGGDGEESHRKLMKEWRDGALQQYYSVPLENVFVLNETRLLKELKYTPAELTATIVYMVAAGALIEAANIKIGETVVIGPSGGSFGGAAIEVALAMGANVVALGRNEEKLMTMKERLGKPDRLQFVAMTGHVDKDSAAIRKATPGGAGFEVYTDWTPGEDVEPLYLPAAALAIKGNGRIVMSGSASGTLYSLIPCCYTRI</sequence>
<proteinExistence type="predicted"/>
<dbReference type="InterPro" id="IPR051397">
    <property type="entry name" value="Zn-ADH-like_protein"/>
</dbReference>
<dbReference type="OrthoDB" id="5407715at2759"/>
<dbReference type="PANTHER" id="PTHR43677:SF4">
    <property type="entry name" value="QUINONE OXIDOREDUCTASE-LIKE PROTEIN 2"/>
    <property type="match status" value="1"/>
</dbReference>
<dbReference type="PANTHER" id="PTHR43677">
    <property type="entry name" value="SHORT-CHAIN DEHYDROGENASE/REDUCTASE"/>
    <property type="match status" value="1"/>
</dbReference>
<protein>
    <recommendedName>
        <fullName evidence="3">NAD(P)-binding protein</fullName>
    </recommendedName>
</protein>
<dbReference type="SUPFAM" id="SSF51735">
    <property type="entry name" value="NAD(P)-binding Rossmann-fold domains"/>
    <property type="match status" value="1"/>
</dbReference>
<evidence type="ECO:0008006" key="3">
    <source>
        <dbReference type="Google" id="ProtNLM"/>
    </source>
</evidence>
<accession>A0A6A7AYL8</accession>
<dbReference type="EMBL" id="MU006327">
    <property type="protein sequence ID" value="KAF2847235.1"/>
    <property type="molecule type" value="Genomic_DNA"/>
</dbReference>
<evidence type="ECO:0000313" key="2">
    <source>
        <dbReference type="Proteomes" id="UP000799423"/>
    </source>
</evidence>
<dbReference type="InterPro" id="IPR036291">
    <property type="entry name" value="NAD(P)-bd_dom_sf"/>
</dbReference>
<keyword evidence="2" id="KW-1185">Reference proteome</keyword>
<name>A0A6A7AYL8_9PLEO</name>
<dbReference type="AlphaFoldDB" id="A0A6A7AYL8"/>
<gene>
    <name evidence="1" type="ORF">T440DRAFT_521012</name>
</gene>
<dbReference type="GO" id="GO:0016491">
    <property type="term" value="F:oxidoreductase activity"/>
    <property type="evidence" value="ECO:0007669"/>
    <property type="project" value="TreeGrafter"/>
</dbReference>
<evidence type="ECO:0000313" key="1">
    <source>
        <dbReference type="EMBL" id="KAF2847235.1"/>
    </source>
</evidence>